<comment type="caution">
    <text evidence="3">The sequence shown here is derived from an EMBL/GenBank/DDBJ whole genome shotgun (WGS) entry which is preliminary data.</text>
</comment>
<dbReference type="Pfam" id="PF01757">
    <property type="entry name" value="Acyl_transf_3"/>
    <property type="match status" value="1"/>
</dbReference>
<evidence type="ECO:0000259" key="2">
    <source>
        <dbReference type="Pfam" id="PF01757"/>
    </source>
</evidence>
<feature type="transmembrane region" description="Helical" evidence="1">
    <location>
        <begin position="149"/>
        <end position="165"/>
    </location>
</feature>
<keyword evidence="3" id="KW-0808">Transferase</keyword>
<name>A0ABV8RC43_9SPHN</name>
<dbReference type="InterPro" id="IPR050879">
    <property type="entry name" value="Acyltransferase_3"/>
</dbReference>
<keyword evidence="3" id="KW-0012">Acyltransferase</keyword>
<keyword evidence="4" id="KW-1185">Reference proteome</keyword>
<dbReference type="EMBL" id="JBHSDH010000005">
    <property type="protein sequence ID" value="MFC4290893.1"/>
    <property type="molecule type" value="Genomic_DNA"/>
</dbReference>
<dbReference type="GO" id="GO:0016746">
    <property type="term" value="F:acyltransferase activity"/>
    <property type="evidence" value="ECO:0007669"/>
    <property type="project" value="UniProtKB-KW"/>
</dbReference>
<feature type="transmembrane region" description="Helical" evidence="1">
    <location>
        <begin position="36"/>
        <end position="56"/>
    </location>
</feature>
<protein>
    <submittedName>
        <fullName evidence="3">Acyltransferase family protein</fullName>
        <ecNumber evidence="3">2.3.-.-</ecNumber>
    </submittedName>
</protein>
<sequence>MPSSKIYSVQYLRALAALMVVIYHCFRGDMFGMHSWAAWLNSGVDIFFVISGFIMVRSTQNADVTIFGFYGRRLIRIVPLYWIMTFAVIIAEGYGGWHSIASLLFIAAPNPDNGWMVPVVEPGWTLNYEIFFYAIFGIALLVKAKFRTWAVAVPIILLVIAGKYFTPAGIAGFYTSELMVEFLLGVMIAKIRFKLPLWTPVAALLLLATLHHVIDSRLVAYGIPAALLVAGMLAWEGKIKPNRFLLMLGDASYALYVTHILVIGSFALLWQQFLPLHYMFIPAAIAVSAGLSIAVHIGIEKPLTGYLQRLLFRRRQNDKLPLADSRIIA</sequence>
<keyword evidence="1" id="KW-0812">Transmembrane</keyword>
<keyword evidence="1" id="KW-1133">Transmembrane helix</keyword>
<feature type="transmembrane region" description="Helical" evidence="1">
    <location>
        <begin position="77"/>
        <end position="106"/>
    </location>
</feature>
<feature type="transmembrane region" description="Helical" evidence="1">
    <location>
        <begin position="126"/>
        <end position="142"/>
    </location>
</feature>
<gene>
    <name evidence="3" type="ORF">ACFOWX_00500</name>
</gene>
<dbReference type="Proteomes" id="UP001595887">
    <property type="component" value="Unassembled WGS sequence"/>
</dbReference>
<dbReference type="PANTHER" id="PTHR23028:SF131">
    <property type="entry name" value="BLR2367 PROTEIN"/>
    <property type="match status" value="1"/>
</dbReference>
<evidence type="ECO:0000313" key="3">
    <source>
        <dbReference type="EMBL" id="MFC4290893.1"/>
    </source>
</evidence>
<feature type="transmembrane region" description="Helical" evidence="1">
    <location>
        <begin position="12"/>
        <end position="30"/>
    </location>
</feature>
<feature type="transmembrane region" description="Helical" evidence="1">
    <location>
        <begin position="276"/>
        <end position="299"/>
    </location>
</feature>
<organism evidence="3 4">
    <name type="scientific">Sphingorhabdus arenilitoris</name>
    <dbReference type="NCBI Taxonomy" id="1490041"/>
    <lineage>
        <taxon>Bacteria</taxon>
        <taxon>Pseudomonadati</taxon>
        <taxon>Pseudomonadota</taxon>
        <taxon>Alphaproteobacteria</taxon>
        <taxon>Sphingomonadales</taxon>
        <taxon>Sphingomonadaceae</taxon>
        <taxon>Sphingorhabdus</taxon>
    </lineage>
</organism>
<dbReference type="PANTHER" id="PTHR23028">
    <property type="entry name" value="ACETYLTRANSFERASE"/>
    <property type="match status" value="1"/>
</dbReference>
<dbReference type="EC" id="2.3.-.-" evidence="3"/>
<dbReference type="InterPro" id="IPR002656">
    <property type="entry name" value="Acyl_transf_3_dom"/>
</dbReference>
<reference evidence="4" key="1">
    <citation type="journal article" date="2019" name="Int. J. Syst. Evol. Microbiol.">
        <title>The Global Catalogue of Microorganisms (GCM) 10K type strain sequencing project: providing services to taxonomists for standard genome sequencing and annotation.</title>
        <authorList>
            <consortium name="The Broad Institute Genomics Platform"/>
            <consortium name="The Broad Institute Genome Sequencing Center for Infectious Disease"/>
            <person name="Wu L."/>
            <person name="Ma J."/>
        </authorList>
    </citation>
    <scope>NUCLEOTIDE SEQUENCE [LARGE SCALE GENOMIC DNA]</scope>
    <source>
        <strain evidence="4">CECT 8531</strain>
    </source>
</reference>
<evidence type="ECO:0000256" key="1">
    <source>
        <dbReference type="SAM" id="Phobius"/>
    </source>
</evidence>
<feature type="transmembrane region" description="Helical" evidence="1">
    <location>
        <begin position="247"/>
        <end position="270"/>
    </location>
</feature>
<accession>A0ABV8RC43</accession>
<proteinExistence type="predicted"/>
<feature type="transmembrane region" description="Helical" evidence="1">
    <location>
        <begin position="218"/>
        <end position="235"/>
    </location>
</feature>
<keyword evidence="1" id="KW-0472">Membrane</keyword>
<feature type="transmembrane region" description="Helical" evidence="1">
    <location>
        <begin position="195"/>
        <end position="212"/>
    </location>
</feature>
<evidence type="ECO:0000313" key="4">
    <source>
        <dbReference type="Proteomes" id="UP001595887"/>
    </source>
</evidence>
<dbReference type="RefSeq" id="WP_381420492.1">
    <property type="nucleotide sequence ID" value="NZ_JBHSDH010000005.1"/>
</dbReference>
<feature type="domain" description="Acyltransferase 3" evidence="2">
    <location>
        <begin position="6"/>
        <end position="288"/>
    </location>
</feature>